<keyword evidence="2" id="KW-1185">Reference proteome</keyword>
<dbReference type="InterPro" id="IPR019546">
    <property type="entry name" value="TAT_signal_bac_arc"/>
</dbReference>
<protein>
    <recommendedName>
        <fullName evidence="3">Twin-arginine translocation signal domain-containing protein</fullName>
    </recommendedName>
</protein>
<organism evidence="1 2">
    <name type="scientific">Nitrospira defluvii</name>
    <dbReference type="NCBI Taxonomy" id="330214"/>
    <lineage>
        <taxon>Bacteria</taxon>
        <taxon>Pseudomonadati</taxon>
        <taxon>Nitrospirota</taxon>
        <taxon>Nitrospiria</taxon>
        <taxon>Nitrospirales</taxon>
        <taxon>Nitrospiraceae</taxon>
        <taxon>Nitrospira</taxon>
    </lineage>
</organism>
<reference evidence="1 2" key="1">
    <citation type="submission" date="2021-02" db="EMBL/GenBank/DDBJ databases">
        <authorList>
            <person name="Han P."/>
        </authorList>
    </citation>
    <scope>NUCLEOTIDE SEQUENCE [LARGE SCALE GENOMIC DNA]</scope>
    <source>
        <strain evidence="1">Candidatus Nitrospira sp. ZN2</strain>
    </source>
</reference>
<evidence type="ECO:0000313" key="1">
    <source>
        <dbReference type="EMBL" id="CAE6710841.1"/>
    </source>
</evidence>
<dbReference type="Proteomes" id="UP000675880">
    <property type="component" value="Unassembled WGS sequence"/>
</dbReference>
<accession>A0ABM8QR73</accession>
<sequence length="292" mass="31104">MDIDRRSLMKGLLAGGALLALGTPSWAFADRPTRNPKRCLLFLGDNNVDDQFANGVRAACQEVEYDELEMMKVHGGLLSAPGTLVSLLEQTSGARWIAVMDDASAAVFQELARTSGGRFLSVGSHASVNDQACSLRHTWLTASSAQGVGGFLASRLIAARESFSITESFLNESSATSMPSGWSASGFSSYRRAGSDAMHLHCSGLSLLEGCAQLGLTGGEGWTPIPPPISASETVSRQSRQWVESVGYAVAASALGVNEVQEVCSTRAFVSRTFNPNPLRSTQRFVSFVMDL</sequence>
<comment type="caution">
    <text evidence="1">The sequence shown here is derived from an EMBL/GenBank/DDBJ whole genome shotgun (WGS) entry which is preliminary data.</text>
</comment>
<dbReference type="EMBL" id="CAJNBJ010000001">
    <property type="protein sequence ID" value="CAE6710841.1"/>
    <property type="molecule type" value="Genomic_DNA"/>
</dbReference>
<evidence type="ECO:0008006" key="3">
    <source>
        <dbReference type="Google" id="ProtNLM"/>
    </source>
</evidence>
<dbReference type="NCBIfam" id="TIGR01409">
    <property type="entry name" value="TAT_signal_seq"/>
    <property type="match status" value="1"/>
</dbReference>
<proteinExistence type="predicted"/>
<gene>
    <name evidence="1" type="ORF">NSPZN2_11206</name>
</gene>
<name>A0ABM8QR73_9BACT</name>
<dbReference type="PROSITE" id="PS51318">
    <property type="entry name" value="TAT"/>
    <property type="match status" value="1"/>
</dbReference>
<dbReference type="InterPro" id="IPR006311">
    <property type="entry name" value="TAT_signal"/>
</dbReference>
<evidence type="ECO:0000313" key="2">
    <source>
        <dbReference type="Proteomes" id="UP000675880"/>
    </source>
</evidence>
<dbReference type="RefSeq" id="WP_213040980.1">
    <property type="nucleotide sequence ID" value="NZ_CAJNBJ010000001.1"/>
</dbReference>